<dbReference type="InterPro" id="IPR016169">
    <property type="entry name" value="FAD-bd_PCMH_sub2"/>
</dbReference>
<dbReference type="SUPFAM" id="SSF56176">
    <property type="entry name" value="FAD-binding/transporter-associated domain-like"/>
    <property type="match status" value="1"/>
</dbReference>
<dbReference type="Pfam" id="PF01565">
    <property type="entry name" value="FAD_binding_4"/>
    <property type="match status" value="1"/>
</dbReference>
<comment type="similarity">
    <text evidence="2">Belongs to the oxygen-dependent FAD-linked oxidoreductase family.</text>
</comment>
<dbReference type="InterPro" id="IPR050416">
    <property type="entry name" value="FAD-linked_Oxidoreductase"/>
</dbReference>
<dbReference type="InterPro" id="IPR036318">
    <property type="entry name" value="FAD-bd_PCMH-like_sf"/>
</dbReference>
<evidence type="ECO:0000313" key="8">
    <source>
        <dbReference type="Proteomes" id="UP000830198"/>
    </source>
</evidence>
<dbReference type="InterPro" id="IPR012951">
    <property type="entry name" value="BBE"/>
</dbReference>
<dbReference type="Pfam" id="PF08031">
    <property type="entry name" value="BBE"/>
    <property type="match status" value="1"/>
</dbReference>
<evidence type="ECO:0000256" key="1">
    <source>
        <dbReference type="ARBA" id="ARBA00001974"/>
    </source>
</evidence>
<keyword evidence="8" id="KW-1185">Reference proteome</keyword>
<dbReference type="InterPro" id="IPR006094">
    <property type="entry name" value="Oxid_FAD_bind_N"/>
</dbReference>
<dbReference type="PROSITE" id="PS51387">
    <property type="entry name" value="FAD_PCMH"/>
    <property type="match status" value="1"/>
</dbReference>
<feature type="domain" description="FAD-binding PCMH-type" evidence="6">
    <location>
        <begin position="23"/>
        <end position="203"/>
    </location>
</feature>
<dbReference type="InterPro" id="IPR016166">
    <property type="entry name" value="FAD-bd_PCMH"/>
</dbReference>
<evidence type="ECO:0000313" key="7">
    <source>
        <dbReference type="EMBL" id="UPK68707.1"/>
    </source>
</evidence>
<evidence type="ECO:0000256" key="5">
    <source>
        <dbReference type="ARBA" id="ARBA00023002"/>
    </source>
</evidence>
<name>A0ABY4HY24_CHIFI</name>
<gene>
    <name evidence="7" type="ORF">MYF79_27480</name>
</gene>
<keyword evidence="4" id="KW-0274">FAD</keyword>
<dbReference type="PANTHER" id="PTHR42973:SF39">
    <property type="entry name" value="FAD-BINDING PCMH-TYPE DOMAIN-CONTAINING PROTEIN"/>
    <property type="match status" value="1"/>
</dbReference>
<dbReference type="EMBL" id="CP095855">
    <property type="protein sequence ID" value="UPK68707.1"/>
    <property type="molecule type" value="Genomic_DNA"/>
</dbReference>
<dbReference type="Gene3D" id="3.40.462.20">
    <property type="match status" value="1"/>
</dbReference>
<protein>
    <submittedName>
        <fullName evidence="7">FAD-binding protein</fullName>
    </submittedName>
</protein>
<dbReference type="Gene3D" id="3.30.465.10">
    <property type="match status" value="1"/>
</dbReference>
<accession>A0ABY4HY24</accession>
<reference evidence="7 8" key="1">
    <citation type="submission" date="2022-04" db="EMBL/GenBank/DDBJ databases">
        <title>The arsenic-methylating capacity of Chitinophaga filiformis YT5 during chitin decomposition.</title>
        <authorList>
            <person name="Chen G."/>
            <person name="Liang Y."/>
        </authorList>
    </citation>
    <scope>NUCLEOTIDE SEQUENCE [LARGE SCALE GENOMIC DNA]</scope>
    <source>
        <strain evidence="7 8">YT5</strain>
    </source>
</reference>
<dbReference type="RefSeq" id="WP_247811076.1">
    <property type="nucleotide sequence ID" value="NZ_CP095855.1"/>
</dbReference>
<evidence type="ECO:0000256" key="2">
    <source>
        <dbReference type="ARBA" id="ARBA00005466"/>
    </source>
</evidence>
<organism evidence="7 8">
    <name type="scientific">Chitinophaga filiformis</name>
    <name type="common">Myxococcus filiformis</name>
    <name type="synonym">Flexibacter filiformis</name>
    <dbReference type="NCBI Taxonomy" id="104663"/>
    <lineage>
        <taxon>Bacteria</taxon>
        <taxon>Pseudomonadati</taxon>
        <taxon>Bacteroidota</taxon>
        <taxon>Chitinophagia</taxon>
        <taxon>Chitinophagales</taxon>
        <taxon>Chitinophagaceae</taxon>
        <taxon>Chitinophaga</taxon>
    </lineage>
</organism>
<dbReference type="Proteomes" id="UP000830198">
    <property type="component" value="Chromosome"/>
</dbReference>
<sequence length="494" mass="54097">MEKIIPSDIRYSDLAGKRFNKRFTGKPEYVCLPESTRDVVQAVQEAVNSKRRPVVRSGGHCLEGFVSDPAVQVLIDISLMTGVYYDAEKAAFAVEAGATVGEMYRRLFLGWGVVLPAGEHPGIGIGGHILGGAFGFLCREYGLAADYLYGIELVTVDASGKAFSVIATREANDPNRELWWAHTGGGGGNFGIVTRYWLRSPDVDGTDPFTALPKAPASVSIFRLAWDWKDFDESSFSRLVQNFGSWSLQHSGPDSPYTQLFSTLFLGHRNLGKIEIKGLSTAADAHSLIDGHLAAVAAPLDLHYTLQIEESPWLRFALNPFPELFQPGFDNVQAKVKDAFFRQPFTDSQITTAYKYLTAAAPIGGMLGMATYGGKVNTISPAATASAQRDCIMDVACNTGWVDPAGAAPSLDWVRNFYKDLFSGSGGVPVPNQQTDGSMINHPDTDHASPEWNQSGIPWYTLYYKENYPRLQRVKAAWDPLNIFHHALSIRAAD</sequence>
<keyword evidence="5" id="KW-0560">Oxidoreductase</keyword>
<evidence type="ECO:0000256" key="4">
    <source>
        <dbReference type="ARBA" id="ARBA00022827"/>
    </source>
</evidence>
<proteinExistence type="inferred from homology"/>
<evidence type="ECO:0000256" key="3">
    <source>
        <dbReference type="ARBA" id="ARBA00022630"/>
    </source>
</evidence>
<evidence type="ECO:0000259" key="6">
    <source>
        <dbReference type="PROSITE" id="PS51387"/>
    </source>
</evidence>
<dbReference type="PANTHER" id="PTHR42973">
    <property type="entry name" value="BINDING OXIDOREDUCTASE, PUTATIVE (AFU_ORTHOLOGUE AFUA_1G17690)-RELATED"/>
    <property type="match status" value="1"/>
</dbReference>
<keyword evidence="3" id="KW-0285">Flavoprotein</keyword>
<comment type="cofactor">
    <cofactor evidence="1">
        <name>FAD</name>
        <dbReference type="ChEBI" id="CHEBI:57692"/>
    </cofactor>
</comment>